<comment type="caution">
    <text evidence="4">The sequence shown here is derived from an EMBL/GenBank/DDBJ whole genome shotgun (WGS) entry which is preliminary data.</text>
</comment>
<evidence type="ECO:0000313" key="5">
    <source>
        <dbReference type="Proteomes" id="UP000279259"/>
    </source>
</evidence>
<dbReference type="Gene3D" id="3.40.33.10">
    <property type="entry name" value="CAP"/>
    <property type="match status" value="1"/>
</dbReference>
<dbReference type="AlphaFoldDB" id="A0A427XTL1"/>
<dbReference type="InterPro" id="IPR001283">
    <property type="entry name" value="CRISP-related"/>
</dbReference>
<sequence length="213" mass="22577">MLLSSSLFPLLAVLGCAINLTVASPVSTAGQCKTNGECVRAGQPLLKPRSPSKASRALPSGTPPPADLVDATNLVNLHTVFRAHYGAGPVTWDDTLAAYAYDWAKNCVYEHTHGPHGENLAAGGTPGYSQTDLFNLWAAESAQYDYNNPGFSLTTGHFTQVVWKATTKIGCAAVTCPVGAIFPSYAALYLVCEYETPGNYEGEFPANVGTYQP</sequence>
<name>A0A427XTL1_9TREE</name>
<dbReference type="PANTHER" id="PTHR10334">
    <property type="entry name" value="CYSTEINE-RICH SECRETORY PROTEIN-RELATED"/>
    <property type="match status" value="1"/>
</dbReference>
<dbReference type="InterPro" id="IPR018244">
    <property type="entry name" value="Allrgn_V5/Tpx1_CS"/>
</dbReference>
<protein>
    <recommendedName>
        <fullName evidence="3">SCP domain-containing protein</fullName>
    </recommendedName>
</protein>
<keyword evidence="5" id="KW-1185">Reference proteome</keyword>
<gene>
    <name evidence="4" type="ORF">EHS25_006102</name>
</gene>
<evidence type="ECO:0000256" key="2">
    <source>
        <dbReference type="SAM" id="SignalP"/>
    </source>
</evidence>
<reference evidence="4 5" key="1">
    <citation type="submission" date="2018-11" db="EMBL/GenBank/DDBJ databases">
        <title>Genome sequence of Saitozyma podzolica DSM 27192.</title>
        <authorList>
            <person name="Aliyu H."/>
            <person name="Gorte O."/>
            <person name="Ochsenreither K."/>
        </authorList>
    </citation>
    <scope>NUCLEOTIDE SEQUENCE [LARGE SCALE GENOMIC DNA]</scope>
    <source>
        <strain evidence="4 5">DSM 27192</strain>
    </source>
</reference>
<dbReference type="InterPro" id="IPR014044">
    <property type="entry name" value="CAP_dom"/>
</dbReference>
<feature type="chain" id="PRO_5019116781" description="SCP domain-containing protein" evidence="2">
    <location>
        <begin position="24"/>
        <end position="213"/>
    </location>
</feature>
<dbReference type="Proteomes" id="UP000279259">
    <property type="component" value="Unassembled WGS sequence"/>
</dbReference>
<dbReference type="SMART" id="SM00198">
    <property type="entry name" value="SCP"/>
    <property type="match status" value="1"/>
</dbReference>
<dbReference type="InterPro" id="IPR035940">
    <property type="entry name" value="CAP_sf"/>
</dbReference>
<accession>A0A427XTL1</accession>
<dbReference type="EMBL" id="RSCD01000028">
    <property type="protein sequence ID" value="RSH82169.1"/>
    <property type="molecule type" value="Genomic_DNA"/>
</dbReference>
<dbReference type="Pfam" id="PF00188">
    <property type="entry name" value="CAP"/>
    <property type="match status" value="1"/>
</dbReference>
<proteinExistence type="predicted"/>
<evidence type="ECO:0000259" key="3">
    <source>
        <dbReference type="SMART" id="SM00198"/>
    </source>
</evidence>
<dbReference type="STRING" id="1890683.A0A427XTL1"/>
<keyword evidence="2" id="KW-0732">Signal</keyword>
<dbReference type="OrthoDB" id="337038at2759"/>
<feature type="domain" description="SCP" evidence="3">
    <location>
        <begin position="69"/>
        <end position="202"/>
    </location>
</feature>
<dbReference type="SUPFAM" id="SSF55797">
    <property type="entry name" value="PR-1-like"/>
    <property type="match status" value="1"/>
</dbReference>
<feature type="region of interest" description="Disordered" evidence="1">
    <location>
        <begin position="43"/>
        <end position="64"/>
    </location>
</feature>
<dbReference type="PRINTS" id="PR00837">
    <property type="entry name" value="V5TPXLIKE"/>
</dbReference>
<dbReference type="GO" id="GO:0005576">
    <property type="term" value="C:extracellular region"/>
    <property type="evidence" value="ECO:0007669"/>
    <property type="project" value="InterPro"/>
</dbReference>
<dbReference type="PROSITE" id="PS01009">
    <property type="entry name" value="CRISP_1"/>
    <property type="match status" value="1"/>
</dbReference>
<organism evidence="4 5">
    <name type="scientific">Saitozyma podzolica</name>
    <dbReference type="NCBI Taxonomy" id="1890683"/>
    <lineage>
        <taxon>Eukaryota</taxon>
        <taxon>Fungi</taxon>
        <taxon>Dikarya</taxon>
        <taxon>Basidiomycota</taxon>
        <taxon>Agaricomycotina</taxon>
        <taxon>Tremellomycetes</taxon>
        <taxon>Tremellales</taxon>
        <taxon>Trimorphomycetaceae</taxon>
        <taxon>Saitozyma</taxon>
    </lineage>
</organism>
<evidence type="ECO:0000256" key="1">
    <source>
        <dbReference type="SAM" id="MobiDB-lite"/>
    </source>
</evidence>
<evidence type="ECO:0000313" key="4">
    <source>
        <dbReference type="EMBL" id="RSH82169.1"/>
    </source>
</evidence>
<feature type="signal peptide" evidence="2">
    <location>
        <begin position="1"/>
        <end position="23"/>
    </location>
</feature>